<dbReference type="InterPro" id="IPR035979">
    <property type="entry name" value="RBD_domain_sf"/>
</dbReference>
<dbReference type="PANTHER" id="PTHR19965:SF35">
    <property type="entry name" value="RNA ANNEALING PROTEIN YRA1"/>
    <property type="match status" value="1"/>
</dbReference>
<evidence type="ECO:0000256" key="1">
    <source>
        <dbReference type="ARBA" id="ARBA00022884"/>
    </source>
</evidence>
<gene>
    <name evidence="5" type="ORF">PAXINDRAFT_168863</name>
</gene>
<feature type="compositionally biased region" description="Polar residues" evidence="3">
    <location>
        <begin position="1"/>
        <end position="11"/>
    </location>
</feature>
<dbReference type="InterPro" id="IPR000504">
    <property type="entry name" value="RRM_dom"/>
</dbReference>
<reference evidence="5 6" key="1">
    <citation type="submission" date="2014-06" db="EMBL/GenBank/DDBJ databases">
        <authorList>
            <consortium name="DOE Joint Genome Institute"/>
            <person name="Kuo A."/>
            <person name="Kohler A."/>
            <person name="Nagy L.G."/>
            <person name="Floudas D."/>
            <person name="Copeland A."/>
            <person name="Barry K.W."/>
            <person name="Cichocki N."/>
            <person name="Veneault-Fourrey C."/>
            <person name="LaButti K."/>
            <person name="Lindquist E.A."/>
            <person name="Lipzen A."/>
            <person name="Lundell T."/>
            <person name="Morin E."/>
            <person name="Murat C."/>
            <person name="Sun H."/>
            <person name="Tunlid A."/>
            <person name="Henrissat B."/>
            <person name="Grigoriev I.V."/>
            <person name="Hibbett D.S."/>
            <person name="Martin F."/>
            <person name="Nordberg H.P."/>
            <person name="Cantor M.N."/>
            <person name="Hua S.X."/>
        </authorList>
    </citation>
    <scope>NUCLEOTIDE SEQUENCE [LARGE SCALE GENOMIC DNA]</scope>
    <source>
        <strain evidence="5 6">ATCC 200175</strain>
    </source>
</reference>
<evidence type="ECO:0000256" key="3">
    <source>
        <dbReference type="SAM" id="MobiDB-lite"/>
    </source>
</evidence>
<dbReference type="SUPFAM" id="SSF54928">
    <property type="entry name" value="RNA-binding domain, RBD"/>
    <property type="match status" value="1"/>
</dbReference>
<feature type="region of interest" description="Disordered" evidence="3">
    <location>
        <begin position="1"/>
        <end position="42"/>
    </location>
</feature>
<dbReference type="Proteomes" id="UP000053647">
    <property type="component" value="Unassembled WGS sequence"/>
</dbReference>
<feature type="domain" description="RRM" evidence="4">
    <location>
        <begin position="43"/>
        <end position="122"/>
    </location>
</feature>
<reference evidence="6" key="2">
    <citation type="submission" date="2015-01" db="EMBL/GenBank/DDBJ databases">
        <title>Evolutionary Origins and Diversification of the Mycorrhizal Mutualists.</title>
        <authorList>
            <consortium name="DOE Joint Genome Institute"/>
            <consortium name="Mycorrhizal Genomics Consortium"/>
            <person name="Kohler A."/>
            <person name="Kuo A."/>
            <person name="Nagy L.G."/>
            <person name="Floudas D."/>
            <person name="Copeland A."/>
            <person name="Barry K.W."/>
            <person name="Cichocki N."/>
            <person name="Veneault-Fourrey C."/>
            <person name="LaButti K."/>
            <person name="Lindquist E.A."/>
            <person name="Lipzen A."/>
            <person name="Lundell T."/>
            <person name="Morin E."/>
            <person name="Murat C."/>
            <person name="Riley R."/>
            <person name="Ohm R."/>
            <person name="Sun H."/>
            <person name="Tunlid A."/>
            <person name="Henrissat B."/>
            <person name="Grigoriev I.V."/>
            <person name="Hibbett D.S."/>
            <person name="Martin F."/>
        </authorList>
    </citation>
    <scope>NUCLEOTIDE SEQUENCE [LARGE SCALE GENOMIC DNA]</scope>
    <source>
        <strain evidence="6">ATCC 200175</strain>
    </source>
</reference>
<protein>
    <recommendedName>
        <fullName evidence="4">RRM domain-containing protein</fullName>
    </recommendedName>
</protein>
<dbReference type="InterPro" id="IPR012677">
    <property type="entry name" value="Nucleotide-bd_a/b_plait_sf"/>
</dbReference>
<dbReference type="PANTHER" id="PTHR19965">
    <property type="entry name" value="RNA AND EXPORT FACTOR BINDING PROTEIN"/>
    <property type="match status" value="1"/>
</dbReference>
<evidence type="ECO:0000259" key="4">
    <source>
        <dbReference type="PROSITE" id="PS50102"/>
    </source>
</evidence>
<keyword evidence="6" id="KW-1185">Reference proteome</keyword>
<evidence type="ECO:0000313" key="6">
    <source>
        <dbReference type="Proteomes" id="UP000053647"/>
    </source>
</evidence>
<dbReference type="GO" id="GO:0005634">
    <property type="term" value="C:nucleus"/>
    <property type="evidence" value="ECO:0007669"/>
    <property type="project" value="TreeGrafter"/>
</dbReference>
<sequence>MQGQPRPSSRIGTYHNPKRHLLGNKAGQVPPAWRDQKPKEQGSKILLSRLPPDVGEVEVEELFRKTVGPLREAFLIYNSQGRSKGMAVVSFQRPGDAGVAREKYDGKFIDGRRPIKIEVVLDSDNTVVKAPPAQTQPSLLGRLGGIFAANAAPAIPAHNHAPNGSPVSIAPRKPSAPRAVHSAPIAVVPHRRQKKKPRRVKKTVAQLDQEMEDYRAGVDAR</sequence>
<organism evidence="5 6">
    <name type="scientific">Paxillus involutus ATCC 200175</name>
    <dbReference type="NCBI Taxonomy" id="664439"/>
    <lineage>
        <taxon>Eukaryota</taxon>
        <taxon>Fungi</taxon>
        <taxon>Dikarya</taxon>
        <taxon>Basidiomycota</taxon>
        <taxon>Agaricomycotina</taxon>
        <taxon>Agaricomycetes</taxon>
        <taxon>Agaricomycetidae</taxon>
        <taxon>Boletales</taxon>
        <taxon>Paxilineae</taxon>
        <taxon>Paxillaceae</taxon>
        <taxon>Paxillus</taxon>
    </lineage>
</organism>
<dbReference type="PROSITE" id="PS50102">
    <property type="entry name" value="RRM"/>
    <property type="match status" value="1"/>
</dbReference>
<proteinExistence type="predicted"/>
<dbReference type="SMART" id="SM00360">
    <property type="entry name" value="RRM"/>
    <property type="match status" value="1"/>
</dbReference>
<feature type="compositionally biased region" description="Basic residues" evidence="3">
    <location>
        <begin position="189"/>
        <end position="201"/>
    </location>
</feature>
<dbReference type="EMBL" id="KN819335">
    <property type="protein sequence ID" value="KIJ15876.1"/>
    <property type="molecule type" value="Genomic_DNA"/>
</dbReference>
<evidence type="ECO:0000313" key="5">
    <source>
        <dbReference type="EMBL" id="KIJ15876.1"/>
    </source>
</evidence>
<accession>A0A0C9UA66</accession>
<dbReference type="GO" id="GO:0003729">
    <property type="term" value="F:mRNA binding"/>
    <property type="evidence" value="ECO:0007669"/>
    <property type="project" value="TreeGrafter"/>
</dbReference>
<dbReference type="HOGENOM" id="CLU_052367_2_2_1"/>
<name>A0A0C9UA66_PAXIN</name>
<dbReference type="Pfam" id="PF00076">
    <property type="entry name" value="RRM_1"/>
    <property type="match status" value="1"/>
</dbReference>
<feature type="region of interest" description="Disordered" evidence="3">
    <location>
        <begin position="172"/>
        <end position="201"/>
    </location>
</feature>
<dbReference type="Gene3D" id="3.30.70.330">
    <property type="match status" value="1"/>
</dbReference>
<keyword evidence="1 2" id="KW-0694">RNA-binding</keyword>
<dbReference type="InterPro" id="IPR051229">
    <property type="entry name" value="ALYREF_mRNA_export"/>
</dbReference>
<dbReference type="AlphaFoldDB" id="A0A0C9UA66"/>
<evidence type="ECO:0000256" key="2">
    <source>
        <dbReference type="PROSITE-ProRule" id="PRU00176"/>
    </source>
</evidence>
<dbReference type="OrthoDB" id="346839at2759"/>